<dbReference type="SUPFAM" id="SSF46785">
    <property type="entry name" value="Winged helix' DNA-binding domain"/>
    <property type="match status" value="1"/>
</dbReference>
<proteinExistence type="inferred from homology"/>
<dbReference type="Gene3D" id="3.40.190.10">
    <property type="entry name" value="Periplasmic binding protein-like II"/>
    <property type="match status" value="2"/>
</dbReference>
<evidence type="ECO:0000313" key="9">
    <source>
        <dbReference type="Proteomes" id="UP000236742"/>
    </source>
</evidence>
<accession>A0A1H5XKU1</accession>
<dbReference type="Proteomes" id="UP000236742">
    <property type="component" value="Unassembled WGS sequence"/>
</dbReference>
<evidence type="ECO:0000256" key="4">
    <source>
        <dbReference type="ARBA" id="ARBA00023163"/>
    </source>
</evidence>
<dbReference type="NCBIfam" id="NF045990">
    <property type="entry name" value="TransRegCbbRRhodb"/>
    <property type="match status" value="1"/>
</dbReference>
<dbReference type="Pfam" id="PF00126">
    <property type="entry name" value="HTH_1"/>
    <property type="match status" value="1"/>
</dbReference>
<name>A0A1H5XKU1_9RHOB</name>
<dbReference type="PANTHER" id="PTHR30126:SF5">
    <property type="entry name" value="HTH-TYPE TRANSCRIPTIONAL ACTIVATOR CMPR"/>
    <property type="match status" value="1"/>
</dbReference>
<evidence type="ECO:0000313" key="8">
    <source>
        <dbReference type="EMBL" id="SEG12384.1"/>
    </source>
</evidence>
<keyword evidence="4" id="KW-0804">Transcription</keyword>
<dbReference type="GO" id="GO:0003700">
    <property type="term" value="F:DNA-binding transcription factor activity"/>
    <property type="evidence" value="ECO:0007669"/>
    <property type="project" value="InterPro"/>
</dbReference>
<dbReference type="PROSITE" id="PS50931">
    <property type="entry name" value="HTH_LYSR"/>
    <property type="match status" value="1"/>
</dbReference>
<dbReference type="InterPro" id="IPR036388">
    <property type="entry name" value="WH-like_DNA-bd_sf"/>
</dbReference>
<evidence type="ECO:0000256" key="6">
    <source>
        <dbReference type="ARBA" id="ARBA00043141"/>
    </source>
</evidence>
<dbReference type="EMBL" id="FNVD01000011">
    <property type="protein sequence ID" value="SEG12384.1"/>
    <property type="molecule type" value="Genomic_DNA"/>
</dbReference>
<dbReference type="InterPro" id="IPR036390">
    <property type="entry name" value="WH_DNA-bd_sf"/>
</dbReference>
<dbReference type="GO" id="GO:0000976">
    <property type="term" value="F:transcription cis-regulatory region binding"/>
    <property type="evidence" value="ECO:0007669"/>
    <property type="project" value="TreeGrafter"/>
</dbReference>
<sequence>MRRLNAITFKQLRALSQVCETGTISAAAEMLSLTPPAVHSQLKALEEIVGCQILKRGAEGFEPTPEGEALLGAWRISHSVLEKAIRQIETLSKGLAGTVVLGVVSTAKYFAPRLVVLLREAFPDIDVVLRIGNRAQIIRYLQNEEADLVIMGRPPREPLVTAQSIGEHPHLLVAPPGHPLTQLDTVRPADILSEHIVLREPGSGTRILTMRYFDEISPGHEYRHTEMESNETIKQAVIAGLGIAILSAHTMHEELRSGRLVAVPARGLPIMRHWFVVHRAEAEPSHATRTVKDWITANPDRYLPSMDLVSQPAR</sequence>
<dbReference type="SUPFAM" id="SSF53850">
    <property type="entry name" value="Periplasmic binding protein-like II"/>
    <property type="match status" value="1"/>
</dbReference>
<gene>
    <name evidence="8" type="ORF">SAMN05421751_111100</name>
</gene>
<keyword evidence="3 8" id="KW-0238">DNA-binding</keyword>
<evidence type="ECO:0000259" key="7">
    <source>
        <dbReference type="PROSITE" id="PS50931"/>
    </source>
</evidence>
<evidence type="ECO:0000256" key="5">
    <source>
        <dbReference type="ARBA" id="ARBA00039279"/>
    </source>
</evidence>
<reference evidence="8 9" key="1">
    <citation type="submission" date="2016-10" db="EMBL/GenBank/DDBJ databases">
        <authorList>
            <person name="de Groot N.N."/>
        </authorList>
    </citation>
    <scope>NUCLEOTIDE SEQUENCE [LARGE SCALE GENOMIC DNA]</scope>
    <source>
        <strain evidence="8 9">DSM 23413</strain>
    </source>
</reference>
<protein>
    <recommendedName>
        <fullName evidence="5">HTH-type transcriptional regulator CbbR</fullName>
    </recommendedName>
    <alternativeName>
        <fullName evidence="6">RuBisCO operon transcriptional regulator</fullName>
    </alternativeName>
</protein>
<dbReference type="AlphaFoldDB" id="A0A1H5XKU1"/>
<dbReference type="Gene3D" id="1.10.10.10">
    <property type="entry name" value="Winged helix-like DNA-binding domain superfamily/Winged helix DNA-binding domain"/>
    <property type="match status" value="1"/>
</dbReference>
<dbReference type="PANTHER" id="PTHR30126">
    <property type="entry name" value="HTH-TYPE TRANSCRIPTIONAL REGULATOR"/>
    <property type="match status" value="1"/>
</dbReference>
<dbReference type="RefSeq" id="WP_104008620.1">
    <property type="nucleotide sequence ID" value="NZ_FNVD01000011.1"/>
</dbReference>
<dbReference type="OrthoDB" id="9791253at2"/>
<keyword evidence="9" id="KW-1185">Reference proteome</keyword>
<organism evidence="8 9">
    <name type="scientific">Jhaorihella thermophila</name>
    <dbReference type="NCBI Taxonomy" id="488547"/>
    <lineage>
        <taxon>Bacteria</taxon>
        <taxon>Pseudomonadati</taxon>
        <taxon>Pseudomonadota</taxon>
        <taxon>Alphaproteobacteria</taxon>
        <taxon>Rhodobacterales</taxon>
        <taxon>Paracoccaceae</taxon>
        <taxon>Jhaorihella</taxon>
    </lineage>
</organism>
<dbReference type="InterPro" id="IPR000847">
    <property type="entry name" value="LysR_HTH_N"/>
</dbReference>
<evidence type="ECO:0000256" key="2">
    <source>
        <dbReference type="ARBA" id="ARBA00023015"/>
    </source>
</evidence>
<comment type="similarity">
    <text evidence="1">Belongs to the LysR transcriptional regulatory family.</text>
</comment>
<evidence type="ECO:0000256" key="1">
    <source>
        <dbReference type="ARBA" id="ARBA00009437"/>
    </source>
</evidence>
<dbReference type="Pfam" id="PF03466">
    <property type="entry name" value="LysR_substrate"/>
    <property type="match status" value="1"/>
</dbReference>
<keyword evidence="2" id="KW-0805">Transcription regulation</keyword>
<evidence type="ECO:0000256" key="3">
    <source>
        <dbReference type="ARBA" id="ARBA00023125"/>
    </source>
</evidence>
<feature type="domain" description="HTH lysR-type" evidence="7">
    <location>
        <begin position="7"/>
        <end position="64"/>
    </location>
</feature>
<dbReference type="InterPro" id="IPR005119">
    <property type="entry name" value="LysR_subst-bd"/>
</dbReference>